<dbReference type="PANTHER" id="PTHR48094:SF11">
    <property type="entry name" value="GLUTATHIONE-INDEPENDENT GLYOXALASE HSP31-RELATED"/>
    <property type="match status" value="1"/>
</dbReference>
<dbReference type="InterPro" id="IPR029062">
    <property type="entry name" value="Class_I_gatase-like"/>
</dbReference>
<evidence type="ECO:0000256" key="2">
    <source>
        <dbReference type="ARBA" id="ARBA00023239"/>
    </source>
</evidence>
<dbReference type="Gene3D" id="3.40.50.880">
    <property type="match status" value="1"/>
</dbReference>
<evidence type="ECO:0000259" key="5">
    <source>
        <dbReference type="Pfam" id="PF01965"/>
    </source>
</evidence>
<protein>
    <submittedName>
        <fullName evidence="6">DJ-1/PfpI family protein</fullName>
    </submittedName>
</protein>
<gene>
    <name evidence="6" type="ORF">IFO71_11655</name>
</gene>
<dbReference type="RefSeq" id="WP_192029815.1">
    <property type="nucleotide sequence ID" value="NZ_JACYTR010000022.1"/>
</dbReference>
<keyword evidence="2" id="KW-0456">Lyase</keyword>
<keyword evidence="4" id="KW-0732">Signal</keyword>
<evidence type="ECO:0000256" key="1">
    <source>
        <dbReference type="ARBA" id="ARBA00023016"/>
    </source>
</evidence>
<feature type="chain" id="PRO_5043330083" evidence="4">
    <location>
        <begin position="24"/>
        <end position="371"/>
    </location>
</feature>
<evidence type="ECO:0000256" key="4">
    <source>
        <dbReference type="SAM" id="SignalP"/>
    </source>
</evidence>
<dbReference type="Pfam" id="PF01965">
    <property type="entry name" value="DJ-1_PfpI"/>
    <property type="match status" value="1"/>
</dbReference>
<accession>A0AAW3ZK97</accession>
<dbReference type="SUPFAM" id="SSF52317">
    <property type="entry name" value="Class I glutamine amidotransferase-like"/>
    <property type="match status" value="1"/>
</dbReference>
<dbReference type="Proteomes" id="UP000613768">
    <property type="component" value="Unassembled WGS sequence"/>
</dbReference>
<comment type="caution">
    <text evidence="6">The sequence shown here is derived from an EMBL/GenBank/DDBJ whole genome shotgun (WGS) entry which is preliminary data.</text>
</comment>
<evidence type="ECO:0000313" key="6">
    <source>
        <dbReference type="EMBL" id="MBD8526393.1"/>
    </source>
</evidence>
<dbReference type="CDD" id="cd03141">
    <property type="entry name" value="GATase1_Hsp31_like"/>
    <property type="match status" value="1"/>
</dbReference>
<dbReference type="GO" id="GO:0005737">
    <property type="term" value="C:cytoplasm"/>
    <property type="evidence" value="ECO:0007669"/>
    <property type="project" value="TreeGrafter"/>
</dbReference>
<name>A0AAW3ZK97_9GAMM</name>
<evidence type="ECO:0000313" key="7">
    <source>
        <dbReference type="Proteomes" id="UP000613768"/>
    </source>
</evidence>
<dbReference type="GO" id="GO:0019172">
    <property type="term" value="F:glyoxalase III activity"/>
    <property type="evidence" value="ECO:0007669"/>
    <property type="project" value="TreeGrafter"/>
</dbReference>
<organism evidence="6 7">
    <name type="scientific">Pseudomarimonas arenosa</name>
    <dbReference type="NCBI Taxonomy" id="2774145"/>
    <lineage>
        <taxon>Bacteria</taxon>
        <taxon>Pseudomonadati</taxon>
        <taxon>Pseudomonadota</taxon>
        <taxon>Gammaproteobacteria</taxon>
        <taxon>Lysobacterales</taxon>
        <taxon>Lysobacteraceae</taxon>
        <taxon>Pseudomarimonas</taxon>
    </lineage>
</organism>
<sequence>MRILTKALSALLLASLHSPIAKAAEDKVLIVVSGEGQDQGKTRPGFEIDELSQAYLIFRANGLEVEIASPKGGPVEADKYNPQEPFNARLLADAAAMKQLAATRSTADLKAEDYAAIYIVGGKGAMFDLPRDTALKSLLADAYQRGAVIAAVCHGPAALKDVRLADGSLLVAGKQVTGFTNEEEALFGKRWRAEFPFLLEDALRADGARWTEAPLMMPWLAVDGRLITGQNPYSTTDVAEALVKALGRQPVARERYRDERTMALVGELLEGKSDAVTSRLAGARNDYHVELIGMLGYYQLQAAETDAAVRDALTVMQLAVPYMPMPELKLAIAQAHHRLGESAPARRLVQQLLDAKPDMQEAKQLLQEIDS</sequence>
<evidence type="ECO:0000256" key="3">
    <source>
        <dbReference type="ARBA" id="ARBA00038493"/>
    </source>
</evidence>
<dbReference type="InterPro" id="IPR050325">
    <property type="entry name" value="Prot/Nucl_acid_deglycase"/>
</dbReference>
<dbReference type="InterPro" id="IPR002818">
    <property type="entry name" value="DJ-1/PfpI"/>
</dbReference>
<feature type="domain" description="DJ-1/PfpI" evidence="5">
    <location>
        <begin position="45"/>
        <end position="244"/>
    </location>
</feature>
<proteinExistence type="inferred from homology"/>
<keyword evidence="7" id="KW-1185">Reference proteome</keyword>
<reference evidence="6 7" key="1">
    <citation type="submission" date="2020-09" db="EMBL/GenBank/DDBJ databases">
        <title>Pseudoxanthomonas sp. CAU 1598 isolated from sand of Yaerae Beach.</title>
        <authorList>
            <person name="Kim W."/>
        </authorList>
    </citation>
    <scope>NUCLEOTIDE SEQUENCE [LARGE SCALE GENOMIC DNA]</scope>
    <source>
        <strain evidence="6 7">CAU 1598</strain>
    </source>
</reference>
<comment type="similarity">
    <text evidence="3">Belongs to the peptidase C56 family. HSP31-like subfamily.</text>
</comment>
<keyword evidence="1" id="KW-0346">Stress response</keyword>
<feature type="signal peptide" evidence="4">
    <location>
        <begin position="1"/>
        <end position="23"/>
    </location>
</feature>
<dbReference type="AlphaFoldDB" id="A0AAW3ZK97"/>
<dbReference type="GO" id="GO:0019243">
    <property type="term" value="P:methylglyoxal catabolic process to D-lactate via S-lactoyl-glutathione"/>
    <property type="evidence" value="ECO:0007669"/>
    <property type="project" value="TreeGrafter"/>
</dbReference>
<dbReference type="PANTHER" id="PTHR48094">
    <property type="entry name" value="PROTEIN/NUCLEIC ACID DEGLYCASE DJ-1-RELATED"/>
    <property type="match status" value="1"/>
</dbReference>
<dbReference type="EMBL" id="JACYTR010000022">
    <property type="protein sequence ID" value="MBD8526393.1"/>
    <property type="molecule type" value="Genomic_DNA"/>
</dbReference>